<dbReference type="AlphaFoldDB" id="A0A2G8S6T2"/>
<dbReference type="STRING" id="1077348.A0A2G8S6T2"/>
<feature type="compositionally biased region" description="Low complexity" evidence="1">
    <location>
        <begin position="13"/>
        <end position="32"/>
    </location>
</feature>
<dbReference type="EMBL" id="AYKW01000022">
    <property type="protein sequence ID" value="PIL29489.1"/>
    <property type="molecule type" value="Genomic_DNA"/>
</dbReference>
<keyword evidence="3" id="KW-1185">Reference proteome</keyword>
<feature type="compositionally biased region" description="Basic and acidic residues" evidence="1">
    <location>
        <begin position="173"/>
        <end position="183"/>
    </location>
</feature>
<evidence type="ECO:0000313" key="2">
    <source>
        <dbReference type="EMBL" id="PIL29489.1"/>
    </source>
</evidence>
<evidence type="ECO:0000256" key="1">
    <source>
        <dbReference type="SAM" id="MobiDB-lite"/>
    </source>
</evidence>
<protein>
    <submittedName>
        <fullName evidence="2">Uncharacterized protein</fullName>
    </submittedName>
</protein>
<evidence type="ECO:0000313" key="3">
    <source>
        <dbReference type="Proteomes" id="UP000230002"/>
    </source>
</evidence>
<name>A0A2G8S6T2_9APHY</name>
<organism evidence="2 3">
    <name type="scientific">Ganoderma sinense ZZ0214-1</name>
    <dbReference type="NCBI Taxonomy" id="1077348"/>
    <lineage>
        <taxon>Eukaryota</taxon>
        <taxon>Fungi</taxon>
        <taxon>Dikarya</taxon>
        <taxon>Basidiomycota</taxon>
        <taxon>Agaricomycotina</taxon>
        <taxon>Agaricomycetes</taxon>
        <taxon>Polyporales</taxon>
        <taxon>Polyporaceae</taxon>
        <taxon>Ganoderma</taxon>
    </lineage>
</organism>
<dbReference type="OrthoDB" id="2756261at2759"/>
<feature type="compositionally biased region" description="Pro residues" evidence="1">
    <location>
        <begin position="1"/>
        <end position="12"/>
    </location>
</feature>
<feature type="region of interest" description="Disordered" evidence="1">
    <location>
        <begin position="1"/>
        <end position="35"/>
    </location>
</feature>
<accession>A0A2G8S6T2</accession>
<sequence length="555" mass="60889">MTLPPLRAPPGPASAGPGAGSTNPSSKTPSSSRPLLRWADTLSSRMDKDLQLPPDAKGPWHSALWLRKALPAHLKTVPTFFADRPALHRLAASTLRDGKLQKKLAKEAAVRKSAEDALRSLNVLASVDLIGLSPSESVDSAPQVPSGTHSLEAEDTTEEPGENTRYQDDEEANIARDDSHHQLDGPGPSTPLHGATTHGVETPTGTPSRALTPASGHDSLWEFNTDNAETGQPPAKHGRSESQSEDFGPRVPHASHLLRAIATDKCHTANLNGEQTNDALTFCDLTIAEMLVDIKIHLLKNENDILARYFRLYHRHPDFTARTLNTNHLTAVADPRAVQARLRGLLAAVLFAHNTPAYLNNITNSIAEYIEKHLDVVALTPQCRDDPVDWGLVKSAIANEISQLRSALKSKLDASVKNQEDIYVLTTTALNHDIRPKEQHWARFAFLRHCAVEFKNLGNTVTAKQFWPFVDNKLAEVRKKLKEVQADRRKESETKFFADLLRVDIQLYPIKSGAVEQQAYTNAKLRSIQVAMESAVAGFVVHTGVEAAAEEADEQ</sequence>
<feature type="compositionally biased region" description="Polar residues" evidence="1">
    <location>
        <begin position="134"/>
        <end position="149"/>
    </location>
</feature>
<reference evidence="2 3" key="1">
    <citation type="journal article" date="2015" name="Sci. Rep.">
        <title>Chromosome-level genome map provides insights into diverse defense mechanisms in the medicinal fungus Ganoderma sinense.</title>
        <authorList>
            <person name="Zhu Y."/>
            <person name="Xu J."/>
            <person name="Sun C."/>
            <person name="Zhou S."/>
            <person name="Xu H."/>
            <person name="Nelson D.R."/>
            <person name="Qian J."/>
            <person name="Song J."/>
            <person name="Luo H."/>
            <person name="Xiang L."/>
            <person name="Li Y."/>
            <person name="Xu Z."/>
            <person name="Ji A."/>
            <person name="Wang L."/>
            <person name="Lu S."/>
            <person name="Hayward A."/>
            <person name="Sun W."/>
            <person name="Li X."/>
            <person name="Schwartz D.C."/>
            <person name="Wang Y."/>
            <person name="Chen S."/>
        </authorList>
    </citation>
    <scope>NUCLEOTIDE SEQUENCE [LARGE SCALE GENOMIC DNA]</scope>
    <source>
        <strain evidence="2 3">ZZ0214-1</strain>
    </source>
</reference>
<proteinExistence type="predicted"/>
<dbReference type="Proteomes" id="UP000230002">
    <property type="component" value="Unassembled WGS sequence"/>
</dbReference>
<feature type="region of interest" description="Disordered" evidence="1">
    <location>
        <begin position="133"/>
        <end position="250"/>
    </location>
</feature>
<gene>
    <name evidence="2" type="ORF">GSI_08431</name>
</gene>
<comment type="caution">
    <text evidence="2">The sequence shown here is derived from an EMBL/GenBank/DDBJ whole genome shotgun (WGS) entry which is preliminary data.</text>
</comment>